<dbReference type="GO" id="GO:0016705">
    <property type="term" value="F:oxidoreductase activity, acting on paired donors, with incorporation or reduction of molecular oxygen"/>
    <property type="evidence" value="ECO:0007669"/>
    <property type="project" value="InterPro"/>
</dbReference>
<dbReference type="InterPro" id="IPR050121">
    <property type="entry name" value="Cytochrome_P450_monoxygenase"/>
</dbReference>
<evidence type="ECO:0000256" key="3">
    <source>
        <dbReference type="ARBA" id="ARBA00004721"/>
    </source>
</evidence>
<dbReference type="GO" id="GO:0004497">
    <property type="term" value="F:monooxygenase activity"/>
    <property type="evidence" value="ECO:0007669"/>
    <property type="project" value="UniProtKB-KW"/>
</dbReference>
<keyword evidence="5 13" id="KW-0349">Heme</keyword>
<dbReference type="InterPro" id="IPR002401">
    <property type="entry name" value="Cyt_P450_E_grp-I"/>
</dbReference>
<evidence type="ECO:0000256" key="8">
    <source>
        <dbReference type="ARBA" id="ARBA00022989"/>
    </source>
</evidence>
<name>A0A369K3E8_HYPMA</name>
<evidence type="ECO:0000256" key="2">
    <source>
        <dbReference type="ARBA" id="ARBA00004370"/>
    </source>
</evidence>
<comment type="cofactor">
    <cofactor evidence="1 13">
        <name>heme</name>
        <dbReference type="ChEBI" id="CHEBI:30413"/>
    </cofactor>
</comment>
<evidence type="ECO:0000256" key="12">
    <source>
        <dbReference type="ARBA" id="ARBA00023136"/>
    </source>
</evidence>
<evidence type="ECO:0000256" key="11">
    <source>
        <dbReference type="ARBA" id="ARBA00023033"/>
    </source>
</evidence>
<keyword evidence="17" id="KW-1185">Reference proteome</keyword>
<evidence type="ECO:0000313" key="16">
    <source>
        <dbReference type="EMBL" id="RDB28478.1"/>
    </source>
</evidence>
<evidence type="ECO:0000256" key="7">
    <source>
        <dbReference type="ARBA" id="ARBA00022723"/>
    </source>
</evidence>
<evidence type="ECO:0000256" key="6">
    <source>
        <dbReference type="ARBA" id="ARBA00022692"/>
    </source>
</evidence>
<evidence type="ECO:0000256" key="1">
    <source>
        <dbReference type="ARBA" id="ARBA00001971"/>
    </source>
</evidence>
<dbReference type="EMBL" id="LUEZ02000010">
    <property type="protein sequence ID" value="RDB28478.1"/>
    <property type="molecule type" value="Genomic_DNA"/>
</dbReference>
<dbReference type="InParanoid" id="A0A369K3E8"/>
<evidence type="ECO:0000256" key="5">
    <source>
        <dbReference type="ARBA" id="ARBA00022617"/>
    </source>
</evidence>
<keyword evidence="9 14" id="KW-0560">Oxidoreductase</keyword>
<organism evidence="16 17">
    <name type="scientific">Hypsizygus marmoreus</name>
    <name type="common">White beech mushroom</name>
    <name type="synonym">Agaricus marmoreus</name>
    <dbReference type="NCBI Taxonomy" id="39966"/>
    <lineage>
        <taxon>Eukaryota</taxon>
        <taxon>Fungi</taxon>
        <taxon>Dikarya</taxon>
        <taxon>Basidiomycota</taxon>
        <taxon>Agaricomycotina</taxon>
        <taxon>Agaricomycetes</taxon>
        <taxon>Agaricomycetidae</taxon>
        <taxon>Agaricales</taxon>
        <taxon>Tricholomatineae</taxon>
        <taxon>Lyophyllaceae</taxon>
        <taxon>Hypsizygus</taxon>
    </lineage>
</organism>
<dbReference type="InterPro" id="IPR036396">
    <property type="entry name" value="Cyt_P450_sf"/>
</dbReference>
<dbReference type="SUPFAM" id="SSF48264">
    <property type="entry name" value="Cytochrome P450"/>
    <property type="match status" value="1"/>
</dbReference>
<keyword evidence="8 15" id="KW-1133">Transmembrane helix</keyword>
<proteinExistence type="inferred from homology"/>
<dbReference type="STRING" id="39966.A0A369K3E8"/>
<keyword evidence="12 15" id="KW-0472">Membrane</keyword>
<feature type="binding site" description="axial binding residue" evidence="13">
    <location>
        <position position="545"/>
    </location>
    <ligand>
        <name>heme</name>
        <dbReference type="ChEBI" id="CHEBI:30413"/>
    </ligand>
    <ligandPart>
        <name>Fe</name>
        <dbReference type="ChEBI" id="CHEBI:18248"/>
    </ligandPart>
</feature>
<reference evidence="16" key="1">
    <citation type="submission" date="2018-04" db="EMBL/GenBank/DDBJ databases">
        <title>Whole genome sequencing of Hypsizygus marmoreus.</title>
        <authorList>
            <person name="Choi I.-G."/>
            <person name="Min B."/>
            <person name="Kim J.-G."/>
            <person name="Kim S."/>
            <person name="Oh Y.-L."/>
            <person name="Kong W.-S."/>
            <person name="Park H."/>
            <person name="Jeong J."/>
            <person name="Song E.-S."/>
        </authorList>
    </citation>
    <scope>NUCLEOTIDE SEQUENCE [LARGE SCALE GENOMIC DNA]</scope>
    <source>
        <strain evidence="16">51987-8</strain>
    </source>
</reference>
<dbReference type="AlphaFoldDB" id="A0A369K3E8"/>
<dbReference type="PRINTS" id="PR00463">
    <property type="entry name" value="EP450I"/>
</dbReference>
<dbReference type="OrthoDB" id="1470350at2759"/>
<dbReference type="PROSITE" id="PS00086">
    <property type="entry name" value="CYTOCHROME_P450"/>
    <property type="match status" value="1"/>
</dbReference>
<dbReference type="GO" id="GO:0020037">
    <property type="term" value="F:heme binding"/>
    <property type="evidence" value="ECO:0007669"/>
    <property type="project" value="InterPro"/>
</dbReference>
<dbReference type="CDD" id="cd11069">
    <property type="entry name" value="CYP_FUM15-like"/>
    <property type="match status" value="1"/>
</dbReference>
<keyword evidence="7 13" id="KW-0479">Metal-binding</keyword>
<comment type="similarity">
    <text evidence="4 14">Belongs to the cytochrome P450 family.</text>
</comment>
<evidence type="ECO:0000256" key="14">
    <source>
        <dbReference type="RuleBase" id="RU000461"/>
    </source>
</evidence>
<evidence type="ECO:0008006" key="18">
    <source>
        <dbReference type="Google" id="ProtNLM"/>
    </source>
</evidence>
<feature type="transmembrane region" description="Helical" evidence="15">
    <location>
        <begin position="17"/>
        <end position="40"/>
    </location>
</feature>
<dbReference type="GO" id="GO:0016020">
    <property type="term" value="C:membrane"/>
    <property type="evidence" value="ECO:0007669"/>
    <property type="project" value="UniProtKB-SubCell"/>
</dbReference>
<keyword evidence="10 13" id="KW-0408">Iron</keyword>
<evidence type="ECO:0000313" key="17">
    <source>
        <dbReference type="Proteomes" id="UP000076154"/>
    </source>
</evidence>
<dbReference type="PRINTS" id="PR00385">
    <property type="entry name" value="P450"/>
</dbReference>
<dbReference type="Gene3D" id="1.10.630.10">
    <property type="entry name" value="Cytochrome P450"/>
    <property type="match status" value="1"/>
</dbReference>
<dbReference type="PANTHER" id="PTHR24305">
    <property type="entry name" value="CYTOCHROME P450"/>
    <property type="match status" value="1"/>
</dbReference>
<dbReference type="Pfam" id="PF00067">
    <property type="entry name" value="p450"/>
    <property type="match status" value="2"/>
</dbReference>
<gene>
    <name evidence="16" type="ORF">Hypma_015095</name>
</gene>
<protein>
    <recommendedName>
        <fullName evidence="18">Cytochrome P450</fullName>
    </recommendedName>
</protein>
<keyword evidence="11 14" id="KW-0503">Monooxygenase</keyword>
<evidence type="ECO:0000256" key="4">
    <source>
        <dbReference type="ARBA" id="ARBA00010617"/>
    </source>
</evidence>
<comment type="pathway">
    <text evidence="3">Secondary metabolite biosynthesis; terpenoid biosynthesis.</text>
</comment>
<sequence>MLSFNILLTSFSTVAKIAGVCLLLLLARGVFWFFNMMFILPLLDPLRKLPGPTGSSMQNHFREVTDPKYSPEVHEEWRERFGKTFRFHGFGKHDFRLMTFDFRVLTHVLNSPTYEKPWQTRALLARLIGRGIFSMEGSEHKMQRRLIGPAFTSTSVKTMVPIFLQKARQMCERWDILISEPFLDDVETPMDPPPAYAAVATASEKFRGRTIDVAHWTSRASFDVIGLAGFDYRFNSLDDESEAVYSAYRRMFNVADKGPRMRGVLELYFPIIRTLWPDNGTRVTNESLCIIDKAGRKLVAAKKATVLAEAPDVQDNQQKDILSLLIKANLSTDASKRLSDVELLDQCSTFLLAGSDSVSLAISWCLHYLSQNPKIQSRLRDELRSKSPSLSPPYPAIDYILTEEKYPLRATLPPTYCSTDYSVEEHWDEIEASPYLDAVVRETLRICPPVHGTIRVATADDKIPVSHPVVLQDGTVVEEGGHISIRKGSYIHIPIEGLNLSTEIWGSDAQVFNPDRWSCLPPSARSPAHPGLGNVMTFGFGPHSCLGYKFCISEMKAFLATMLPQFVFTPAEGVEISKFNAILTRPYISGKWDKGTQLPIVVGRYTT</sequence>
<evidence type="ECO:0000256" key="9">
    <source>
        <dbReference type="ARBA" id="ARBA00023002"/>
    </source>
</evidence>
<dbReference type="InterPro" id="IPR017972">
    <property type="entry name" value="Cyt_P450_CS"/>
</dbReference>
<dbReference type="GO" id="GO:0005506">
    <property type="term" value="F:iron ion binding"/>
    <property type="evidence" value="ECO:0007669"/>
    <property type="project" value="InterPro"/>
</dbReference>
<dbReference type="PANTHER" id="PTHR24305:SF166">
    <property type="entry name" value="CYTOCHROME P450 12A4, MITOCHONDRIAL-RELATED"/>
    <property type="match status" value="1"/>
</dbReference>
<dbReference type="Proteomes" id="UP000076154">
    <property type="component" value="Unassembled WGS sequence"/>
</dbReference>
<evidence type="ECO:0000256" key="13">
    <source>
        <dbReference type="PIRSR" id="PIRSR602401-1"/>
    </source>
</evidence>
<keyword evidence="6 15" id="KW-0812">Transmembrane</keyword>
<comment type="caution">
    <text evidence="16">The sequence shown here is derived from an EMBL/GenBank/DDBJ whole genome shotgun (WGS) entry which is preliminary data.</text>
</comment>
<evidence type="ECO:0000256" key="15">
    <source>
        <dbReference type="SAM" id="Phobius"/>
    </source>
</evidence>
<accession>A0A369K3E8</accession>
<evidence type="ECO:0000256" key="10">
    <source>
        <dbReference type="ARBA" id="ARBA00023004"/>
    </source>
</evidence>
<dbReference type="InterPro" id="IPR001128">
    <property type="entry name" value="Cyt_P450"/>
</dbReference>
<comment type="subcellular location">
    <subcellularLocation>
        <location evidence="2">Membrane</location>
    </subcellularLocation>
</comment>